<organism evidence="2 3">
    <name type="scientific">Ameiurus melas</name>
    <name type="common">Black bullhead</name>
    <name type="synonym">Silurus melas</name>
    <dbReference type="NCBI Taxonomy" id="219545"/>
    <lineage>
        <taxon>Eukaryota</taxon>
        <taxon>Metazoa</taxon>
        <taxon>Chordata</taxon>
        <taxon>Craniata</taxon>
        <taxon>Vertebrata</taxon>
        <taxon>Euteleostomi</taxon>
        <taxon>Actinopterygii</taxon>
        <taxon>Neopterygii</taxon>
        <taxon>Teleostei</taxon>
        <taxon>Ostariophysi</taxon>
        <taxon>Siluriformes</taxon>
        <taxon>Ictaluridae</taxon>
        <taxon>Ameiurus</taxon>
    </lineage>
</organism>
<evidence type="ECO:0000313" key="3">
    <source>
        <dbReference type="Proteomes" id="UP000593565"/>
    </source>
</evidence>
<accession>A0A7J6B4M4</accession>
<reference evidence="2 3" key="1">
    <citation type="submission" date="2020-02" db="EMBL/GenBank/DDBJ databases">
        <title>A chromosome-scale genome assembly of the black bullhead catfish (Ameiurus melas).</title>
        <authorList>
            <person name="Wen M."/>
            <person name="Zham M."/>
            <person name="Cabau C."/>
            <person name="Klopp C."/>
            <person name="Donnadieu C."/>
            <person name="Roques C."/>
            <person name="Bouchez O."/>
            <person name="Lampietro C."/>
            <person name="Jouanno E."/>
            <person name="Herpin A."/>
            <person name="Louis A."/>
            <person name="Berthelot C."/>
            <person name="Parey E."/>
            <person name="Roest-Crollius H."/>
            <person name="Braasch I."/>
            <person name="Postlethwait J."/>
            <person name="Robinson-Rechavi M."/>
            <person name="Echchiki A."/>
            <person name="Begum T."/>
            <person name="Montfort J."/>
            <person name="Schartl M."/>
            <person name="Bobe J."/>
            <person name="Guiguen Y."/>
        </authorList>
    </citation>
    <scope>NUCLEOTIDE SEQUENCE [LARGE SCALE GENOMIC DNA]</scope>
    <source>
        <strain evidence="2">M_S1</strain>
        <tissue evidence="2">Blood</tissue>
    </source>
</reference>
<proteinExistence type="predicted"/>
<feature type="compositionally biased region" description="Low complexity" evidence="1">
    <location>
        <begin position="34"/>
        <end position="45"/>
    </location>
</feature>
<dbReference type="Proteomes" id="UP000593565">
    <property type="component" value="Unassembled WGS sequence"/>
</dbReference>
<dbReference type="EMBL" id="JAAGNN010000004">
    <property type="protein sequence ID" value="KAF4089950.1"/>
    <property type="molecule type" value="Genomic_DNA"/>
</dbReference>
<keyword evidence="3" id="KW-1185">Reference proteome</keyword>
<evidence type="ECO:0000313" key="2">
    <source>
        <dbReference type="EMBL" id="KAF4089950.1"/>
    </source>
</evidence>
<feature type="non-terminal residue" evidence="2">
    <location>
        <position position="1"/>
    </location>
</feature>
<gene>
    <name evidence="2" type="ORF">AMELA_G00044010</name>
</gene>
<dbReference type="AlphaFoldDB" id="A0A7J6B4M4"/>
<protein>
    <submittedName>
        <fullName evidence="2">Uncharacterized protein</fullName>
    </submittedName>
</protein>
<sequence length="76" mass="8587">APVFDCVRARDCGARVRGQRKNERARCSGRFQKTKQQQQQQQQKQNAAESGVLVGVEKQLLRTLKPHPVVLNCVSK</sequence>
<evidence type="ECO:0000256" key="1">
    <source>
        <dbReference type="SAM" id="MobiDB-lite"/>
    </source>
</evidence>
<comment type="caution">
    <text evidence="2">The sequence shown here is derived from an EMBL/GenBank/DDBJ whole genome shotgun (WGS) entry which is preliminary data.</text>
</comment>
<name>A0A7J6B4M4_AMEME</name>
<feature type="region of interest" description="Disordered" evidence="1">
    <location>
        <begin position="23"/>
        <end position="49"/>
    </location>
</feature>